<dbReference type="AlphaFoldDB" id="A0AAE0ZSK7"/>
<dbReference type="InterPro" id="IPR009003">
    <property type="entry name" value="Peptidase_S1_PA"/>
</dbReference>
<accession>A0AAE0ZSK7</accession>
<sequence length="315" mass="34658">MAEPIENVAGRKRMDQGLHECEVFEDGSDVMEGNMSWASCQKNPGHPSFIPYPDFRVEHLPEEWRSQDVFKQVSELAERAVKLRVGYTSMARPEGFPFYNVRGTSVIHTGSGWIEHVVSRSDTPCPCLDCARNDSPHQGEWLEVNVVTACHVVYDAEEARSTLVDVHYNTKASRRNGTMKTIRAYDVLKSDALEDACVLVCAAHDLANIQLSFPLKVSLQPTPDLKLKRDDPCLVISHPHGHPKQITVGKVKDADPSRPEGLITYSSSTCRGSSGAPVIAFYTESSRAISQSSVHSMGGVSGGLNQGSCVYIKLE</sequence>
<dbReference type="Proteomes" id="UP001283361">
    <property type="component" value="Unassembled WGS sequence"/>
</dbReference>
<dbReference type="EMBL" id="JAWDGP010003386">
    <property type="protein sequence ID" value="KAK3774784.1"/>
    <property type="molecule type" value="Genomic_DNA"/>
</dbReference>
<reference evidence="1" key="1">
    <citation type="journal article" date="2023" name="G3 (Bethesda)">
        <title>A reference genome for the long-term kleptoplast-retaining sea slug Elysia crispata morphotype clarki.</title>
        <authorList>
            <person name="Eastman K.E."/>
            <person name="Pendleton A.L."/>
            <person name="Shaikh M.A."/>
            <person name="Suttiyut T."/>
            <person name="Ogas R."/>
            <person name="Tomko P."/>
            <person name="Gavelis G."/>
            <person name="Widhalm J.R."/>
            <person name="Wisecaver J.H."/>
        </authorList>
    </citation>
    <scope>NUCLEOTIDE SEQUENCE</scope>
    <source>
        <strain evidence="1">ECLA1</strain>
    </source>
</reference>
<evidence type="ECO:0000313" key="1">
    <source>
        <dbReference type="EMBL" id="KAK3774784.1"/>
    </source>
</evidence>
<protein>
    <submittedName>
        <fullName evidence="1">Uncharacterized protein</fullName>
    </submittedName>
</protein>
<gene>
    <name evidence="1" type="ORF">RRG08_034877</name>
</gene>
<organism evidence="1 2">
    <name type="scientific">Elysia crispata</name>
    <name type="common">lettuce slug</name>
    <dbReference type="NCBI Taxonomy" id="231223"/>
    <lineage>
        <taxon>Eukaryota</taxon>
        <taxon>Metazoa</taxon>
        <taxon>Spiralia</taxon>
        <taxon>Lophotrochozoa</taxon>
        <taxon>Mollusca</taxon>
        <taxon>Gastropoda</taxon>
        <taxon>Heterobranchia</taxon>
        <taxon>Euthyneura</taxon>
        <taxon>Panpulmonata</taxon>
        <taxon>Sacoglossa</taxon>
        <taxon>Placobranchoidea</taxon>
        <taxon>Plakobranchidae</taxon>
        <taxon>Elysia</taxon>
    </lineage>
</organism>
<comment type="caution">
    <text evidence="1">The sequence shown here is derived from an EMBL/GenBank/DDBJ whole genome shotgun (WGS) entry which is preliminary data.</text>
</comment>
<dbReference type="InterPro" id="IPR043504">
    <property type="entry name" value="Peptidase_S1_PA_chymotrypsin"/>
</dbReference>
<proteinExistence type="predicted"/>
<dbReference type="Pfam" id="PF13365">
    <property type="entry name" value="Trypsin_2"/>
    <property type="match status" value="1"/>
</dbReference>
<dbReference type="SUPFAM" id="SSF50494">
    <property type="entry name" value="Trypsin-like serine proteases"/>
    <property type="match status" value="1"/>
</dbReference>
<name>A0AAE0ZSK7_9GAST</name>
<evidence type="ECO:0000313" key="2">
    <source>
        <dbReference type="Proteomes" id="UP001283361"/>
    </source>
</evidence>
<dbReference type="Gene3D" id="2.40.10.10">
    <property type="entry name" value="Trypsin-like serine proteases"/>
    <property type="match status" value="2"/>
</dbReference>
<keyword evidence="2" id="KW-1185">Reference proteome</keyword>